<evidence type="ECO:0000256" key="3">
    <source>
        <dbReference type="PIRSR" id="PIRSR613078-2"/>
    </source>
</evidence>
<dbReference type="GO" id="GO:0045820">
    <property type="term" value="P:negative regulation of glycolytic process"/>
    <property type="evidence" value="ECO:0007669"/>
    <property type="project" value="TreeGrafter"/>
</dbReference>
<dbReference type="Proteomes" id="UP000239724">
    <property type="component" value="Unassembled WGS sequence"/>
</dbReference>
<evidence type="ECO:0000256" key="2">
    <source>
        <dbReference type="PIRSR" id="PIRSR613078-1"/>
    </source>
</evidence>
<dbReference type="AlphaFoldDB" id="A0A2S6NC91"/>
<dbReference type="Pfam" id="PF00300">
    <property type="entry name" value="His_Phos_1"/>
    <property type="match status" value="1"/>
</dbReference>
<keyword evidence="5" id="KW-1185">Reference proteome</keyword>
<organism evidence="4 5">
    <name type="scientific">Rhodopila globiformis</name>
    <name type="common">Rhodopseudomonas globiformis</name>
    <dbReference type="NCBI Taxonomy" id="1071"/>
    <lineage>
        <taxon>Bacteria</taxon>
        <taxon>Pseudomonadati</taxon>
        <taxon>Pseudomonadota</taxon>
        <taxon>Alphaproteobacteria</taxon>
        <taxon>Acetobacterales</taxon>
        <taxon>Acetobacteraceae</taxon>
        <taxon>Rhodopila</taxon>
    </lineage>
</organism>
<feature type="binding site" evidence="3">
    <location>
        <position position="63"/>
    </location>
    <ligand>
        <name>substrate</name>
    </ligand>
</feature>
<dbReference type="InterPro" id="IPR051695">
    <property type="entry name" value="Phosphoglycerate_Mutase"/>
</dbReference>
<dbReference type="OrthoDB" id="9781415at2"/>
<name>A0A2S6NC91_RHOGL</name>
<evidence type="ECO:0000256" key="1">
    <source>
        <dbReference type="ARBA" id="ARBA00022801"/>
    </source>
</evidence>
<evidence type="ECO:0000313" key="5">
    <source>
        <dbReference type="Proteomes" id="UP000239724"/>
    </source>
</evidence>
<accession>A0A2S6NC91</accession>
<reference evidence="4 5" key="1">
    <citation type="journal article" date="2018" name="Arch. Microbiol.">
        <title>New insights into the metabolic potential of the phototrophic purple bacterium Rhodopila globiformis DSM 161(T) from its draft genome sequence and evidence for a vanadium-dependent nitrogenase.</title>
        <authorList>
            <person name="Imhoff J.F."/>
            <person name="Rahn T."/>
            <person name="Kunzel S."/>
            <person name="Neulinger S.C."/>
        </authorList>
    </citation>
    <scope>NUCLEOTIDE SEQUENCE [LARGE SCALE GENOMIC DNA]</scope>
    <source>
        <strain evidence="4 5">DSM 161</strain>
    </source>
</reference>
<evidence type="ECO:0000313" key="4">
    <source>
        <dbReference type="EMBL" id="PPQ32233.1"/>
    </source>
</evidence>
<protein>
    <submittedName>
        <fullName evidence="4">Histidine phosphatase family protein</fullName>
    </submittedName>
</protein>
<dbReference type="Gene3D" id="3.40.50.1240">
    <property type="entry name" value="Phosphoglycerate mutase-like"/>
    <property type="match status" value="1"/>
</dbReference>
<dbReference type="SUPFAM" id="SSF53254">
    <property type="entry name" value="Phosphoglycerate mutase-like"/>
    <property type="match status" value="1"/>
</dbReference>
<comment type="caution">
    <text evidence="4">The sequence shown here is derived from an EMBL/GenBank/DDBJ whole genome shotgun (WGS) entry which is preliminary data.</text>
</comment>
<dbReference type="EMBL" id="NHRY01000171">
    <property type="protein sequence ID" value="PPQ32233.1"/>
    <property type="molecule type" value="Genomic_DNA"/>
</dbReference>
<keyword evidence="1" id="KW-0378">Hydrolase</keyword>
<gene>
    <name evidence="4" type="ORF">CCS01_15865</name>
</gene>
<feature type="binding site" evidence="3">
    <location>
        <begin position="13"/>
        <end position="20"/>
    </location>
    <ligand>
        <name>substrate</name>
    </ligand>
</feature>
<dbReference type="GO" id="GO:0043456">
    <property type="term" value="P:regulation of pentose-phosphate shunt"/>
    <property type="evidence" value="ECO:0007669"/>
    <property type="project" value="TreeGrafter"/>
</dbReference>
<dbReference type="SMART" id="SM00855">
    <property type="entry name" value="PGAM"/>
    <property type="match status" value="1"/>
</dbReference>
<dbReference type="RefSeq" id="WP_104519808.1">
    <property type="nucleotide sequence ID" value="NZ_NHRY01000171.1"/>
</dbReference>
<dbReference type="GO" id="GO:0004331">
    <property type="term" value="F:fructose-2,6-bisphosphate 2-phosphatase activity"/>
    <property type="evidence" value="ECO:0007669"/>
    <property type="project" value="TreeGrafter"/>
</dbReference>
<sequence length="184" mass="19946">MSTMHPVAFWFLRHGETDWNAQDLSQGSVDVPLNETGLAQARSAALLLRDRGIVSLICSPLSRARATADIVASSLGLPVQIEHDLREVAFGVQEGKPMTEWFTDWVLGRLTPAGGESFAALTQRSVAVLNRCTQRPPVVLVVGHGGMFRALRAAMGHEPNVRTRNGVPVWCEPPPDGKGAWTVT</sequence>
<dbReference type="CDD" id="cd07067">
    <property type="entry name" value="HP_PGM_like"/>
    <property type="match status" value="1"/>
</dbReference>
<proteinExistence type="predicted"/>
<feature type="active site" description="Tele-phosphohistidine intermediate" evidence="2">
    <location>
        <position position="14"/>
    </location>
</feature>
<dbReference type="PANTHER" id="PTHR46517:SF1">
    <property type="entry name" value="FRUCTOSE-2,6-BISPHOSPHATASE TIGAR"/>
    <property type="match status" value="1"/>
</dbReference>
<dbReference type="InterPro" id="IPR029033">
    <property type="entry name" value="His_PPase_superfam"/>
</dbReference>
<feature type="active site" description="Proton donor/acceptor" evidence="2">
    <location>
        <position position="87"/>
    </location>
</feature>
<dbReference type="InterPro" id="IPR013078">
    <property type="entry name" value="His_Pase_superF_clade-1"/>
</dbReference>
<dbReference type="GO" id="GO:0005829">
    <property type="term" value="C:cytosol"/>
    <property type="evidence" value="ECO:0007669"/>
    <property type="project" value="TreeGrafter"/>
</dbReference>
<dbReference type="PANTHER" id="PTHR46517">
    <property type="entry name" value="FRUCTOSE-2,6-BISPHOSPHATASE TIGAR"/>
    <property type="match status" value="1"/>
</dbReference>